<dbReference type="HOGENOM" id="CLU_019240_1_1_1"/>
<dbReference type="FunCoup" id="F6TCH6">
    <property type="interactions" value="77"/>
</dbReference>
<dbReference type="NCBIfam" id="NF004012">
    <property type="entry name" value="PRK05477.1-2"/>
    <property type="match status" value="1"/>
</dbReference>
<keyword evidence="3" id="KW-0067">ATP-binding</keyword>
<dbReference type="Ensembl" id="ENSCINT00000026245.2">
    <property type="protein sequence ID" value="ENSCINP00000025999.2"/>
    <property type="gene ID" value="ENSCING00000014355.2"/>
</dbReference>
<reference evidence="7" key="1">
    <citation type="journal article" date="2002" name="Science">
        <title>The draft genome of Ciona intestinalis: insights into chordate and vertebrate origins.</title>
        <authorList>
            <person name="Dehal P."/>
            <person name="Satou Y."/>
            <person name="Campbell R.K."/>
            <person name="Chapman J."/>
            <person name="Degnan B."/>
            <person name="De Tomaso A."/>
            <person name="Davidson B."/>
            <person name="Di Gregorio A."/>
            <person name="Gelpke M."/>
            <person name="Goodstein D.M."/>
            <person name="Harafuji N."/>
            <person name="Hastings K.E."/>
            <person name="Ho I."/>
            <person name="Hotta K."/>
            <person name="Huang W."/>
            <person name="Kawashima T."/>
            <person name="Lemaire P."/>
            <person name="Martinez D."/>
            <person name="Meinertzhagen I.A."/>
            <person name="Necula S."/>
            <person name="Nonaka M."/>
            <person name="Putnam N."/>
            <person name="Rash S."/>
            <person name="Saiga H."/>
            <person name="Satake M."/>
            <person name="Terry A."/>
            <person name="Yamada L."/>
            <person name="Wang H.G."/>
            <person name="Awazu S."/>
            <person name="Azumi K."/>
            <person name="Boore J."/>
            <person name="Branno M."/>
            <person name="Chin-Bow S."/>
            <person name="DeSantis R."/>
            <person name="Doyle S."/>
            <person name="Francino P."/>
            <person name="Keys D.N."/>
            <person name="Haga S."/>
            <person name="Hayashi H."/>
            <person name="Hino K."/>
            <person name="Imai K.S."/>
            <person name="Inaba K."/>
            <person name="Kano S."/>
            <person name="Kobayashi K."/>
            <person name="Kobayashi M."/>
            <person name="Lee B.I."/>
            <person name="Makabe K.W."/>
            <person name="Manohar C."/>
            <person name="Matassi G."/>
            <person name="Medina M."/>
            <person name="Mochizuki Y."/>
            <person name="Mount S."/>
            <person name="Morishita T."/>
            <person name="Miura S."/>
            <person name="Nakayama A."/>
            <person name="Nishizaka S."/>
            <person name="Nomoto H."/>
            <person name="Ohta F."/>
            <person name="Oishi K."/>
            <person name="Rigoutsos I."/>
            <person name="Sano M."/>
            <person name="Sasaki A."/>
            <person name="Sasakura Y."/>
            <person name="Shoguchi E."/>
            <person name="Shin-i T."/>
            <person name="Spagnuolo A."/>
            <person name="Stainier D."/>
            <person name="Suzuki M.M."/>
            <person name="Tassy O."/>
            <person name="Takatori N."/>
            <person name="Tokuoka M."/>
            <person name="Yagi K."/>
            <person name="Yoshizaki F."/>
            <person name="Wada S."/>
            <person name="Zhang C."/>
            <person name="Hyatt P.D."/>
            <person name="Larimer F."/>
            <person name="Detter C."/>
            <person name="Doggett N."/>
            <person name="Glavina T."/>
            <person name="Hawkins T."/>
            <person name="Richardson P."/>
            <person name="Lucas S."/>
            <person name="Kohara Y."/>
            <person name="Levine M."/>
            <person name="Satoh N."/>
            <person name="Rokhsar D.S."/>
        </authorList>
    </citation>
    <scope>NUCLEOTIDE SEQUENCE [LARGE SCALE GENOMIC DNA]</scope>
</reference>
<dbReference type="SUPFAM" id="SSF55931">
    <property type="entry name" value="Glutamine synthetase/guanido kinase"/>
    <property type="match status" value="1"/>
</dbReference>
<keyword evidence="2" id="KW-0547">Nucleotide-binding</keyword>
<dbReference type="GO" id="GO:0070681">
    <property type="term" value="P:glutaminyl-tRNAGln biosynthesis via transamidation"/>
    <property type="evidence" value="ECO:0000318"/>
    <property type="project" value="GO_Central"/>
</dbReference>
<sequence>MMVNLIWNILCTRCMRVIANQKRHYVSEAKNIRVLHEQKWLPVIGLEVHAQINSRTKLFSSALNKFMAPPNSLVSEFDASMPGTLPVLNKECVRAAVLTSLALNCKINPRSTFDRKHYFYADMPHGYQITQHWNPIAVDGKVTFPTLQGQKSLRIERVQLEQDSGKSLHDYEDNVSLIDLNRAGVGLMEIVTFGLSNADDACAFVNELHLMLVTLGTCEGKMSEGQLRVDVNISLHKPGEPLGTRAEVKNINGMRILHQVIEHEILRQSDLLDHGFAVEQETRGYDDVNRTTYSMRDKEMKTDYRFMPEPNLPPLQLYDDLTIHNTCGDGINIDDIRREIPLLPAQLRKILDEKYKLDEQEIKFLLDREMVNYFIQVSELLPNTPPIEVYHWLKIKVVALLADNGLMMSQW</sequence>
<dbReference type="PANTHER" id="PTHR11659:SF0">
    <property type="entry name" value="GLUTAMYL-TRNA(GLN) AMIDOTRANSFERASE SUBUNIT B, MITOCHONDRIAL"/>
    <property type="match status" value="1"/>
</dbReference>
<keyword evidence="4" id="KW-0648">Protein biosynthesis</keyword>
<dbReference type="InterPro" id="IPR006075">
    <property type="entry name" value="Asn/Gln-tRNA_Trfase_suB/E_cat"/>
</dbReference>
<dbReference type="GO" id="GO:0005524">
    <property type="term" value="F:ATP binding"/>
    <property type="evidence" value="ECO:0007669"/>
    <property type="project" value="UniProtKB-KW"/>
</dbReference>
<dbReference type="Pfam" id="PF02934">
    <property type="entry name" value="GatB_N"/>
    <property type="match status" value="1"/>
</dbReference>
<evidence type="ECO:0000259" key="5">
    <source>
        <dbReference type="Pfam" id="PF02934"/>
    </source>
</evidence>
<evidence type="ECO:0000256" key="2">
    <source>
        <dbReference type="ARBA" id="ARBA00022741"/>
    </source>
</evidence>
<feature type="domain" description="Aspartyl/Glutamyl-tRNA(Gln) amidotransferase subunit B/E catalytic" evidence="5">
    <location>
        <begin position="43"/>
        <end position="320"/>
    </location>
</feature>
<evidence type="ECO:0000256" key="4">
    <source>
        <dbReference type="ARBA" id="ARBA00022917"/>
    </source>
</evidence>
<dbReference type="PANTHER" id="PTHR11659">
    <property type="entry name" value="GLUTAMYL-TRNA GLN AMIDOTRANSFERASE SUBUNIT B MITOCHONDRIAL AND PROKARYOTIC PET112-RELATED"/>
    <property type="match status" value="1"/>
</dbReference>
<reference evidence="6" key="2">
    <citation type="journal article" date="2008" name="Genome Biol.">
        <title>Improved genome assembly and evidence-based global gene model set for the chordate Ciona intestinalis: new insight into intron and operon populations.</title>
        <authorList>
            <person name="Satou Y."/>
            <person name="Mineta K."/>
            <person name="Ogasawara M."/>
            <person name="Sasakura Y."/>
            <person name="Shoguchi E."/>
            <person name="Ueno K."/>
            <person name="Yamada L."/>
            <person name="Matsumoto J."/>
            <person name="Wasserscheid J."/>
            <person name="Dewar K."/>
            <person name="Wiley G.B."/>
            <person name="Macmil S.L."/>
            <person name="Roe B.A."/>
            <person name="Zeller R.W."/>
            <person name="Hastings K.E."/>
            <person name="Lemaire P."/>
            <person name="Lindquist E."/>
            <person name="Endo T."/>
            <person name="Hotta K."/>
            <person name="Inaba K."/>
        </authorList>
    </citation>
    <scope>NUCLEOTIDE SEQUENCE [LARGE SCALE GENOMIC DNA]</scope>
    <source>
        <strain evidence="6">wild type</strain>
    </source>
</reference>
<dbReference type="STRING" id="7719.ENSCINP00000025999"/>
<dbReference type="InterPro" id="IPR014746">
    <property type="entry name" value="Gln_synth/guanido_kin_cat_dom"/>
</dbReference>
<evidence type="ECO:0000256" key="3">
    <source>
        <dbReference type="ARBA" id="ARBA00022840"/>
    </source>
</evidence>
<evidence type="ECO:0000313" key="7">
    <source>
        <dbReference type="Proteomes" id="UP000008144"/>
    </source>
</evidence>
<protein>
    <recommendedName>
        <fullName evidence="5">Aspartyl/Glutamyl-tRNA(Gln) amidotransferase subunit B/E catalytic domain-containing protein</fullName>
    </recommendedName>
</protein>
<accession>F6TCH6</accession>
<dbReference type="EMBL" id="EAAA01001322">
    <property type="status" value="NOT_ANNOTATED_CDS"/>
    <property type="molecule type" value="Genomic_DNA"/>
</dbReference>
<dbReference type="GO" id="GO:0005739">
    <property type="term" value="C:mitochondrion"/>
    <property type="evidence" value="ECO:0000318"/>
    <property type="project" value="GO_Central"/>
</dbReference>
<proteinExistence type="predicted"/>
<dbReference type="InParanoid" id="F6TCH6"/>
<name>F6TCH6_CIOIN</name>
<dbReference type="InterPro" id="IPR004413">
    <property type="entry name" value="GatB"/>
</dbReference>
<keyword evidence="7" id="KW-1185">Reference proteome</keyword>
<dbReference type="OMA" id="TCEGKMS"/>
<dbReference type="GO" id="GO:0032543">
    <property type="term" value="P:mitochondrial translation"/>
    <property type="evidence" value="ECO:0000318"/>
    <property type="project" value="GO_Central"/>
</dbReference>
<evidence type="ECO:0000256" key="1">
    <source>
        <dbReference type="ARBA" id="ARBA00022598"/>
    </source>
</evidence>
<organism evidence="6 7">
    <name type="scientific">Ciona intestinalis</name>
    <name type="common">Transparent sea squirt</name>
    <name type="synonym">Ascidia intestinalis</name>
    <dbReference type="NCBI Taxonomy" id="7719"/>
    <lineage>
        <taxon>Eukaryota</taxon>
        <taxon>Metazoa</taxon>
        <taxon>Chordata</taxon>
        <taxon>Tunicata</taxon>
        <taxon>Ascidiacea</taxon>
        <taxon>Phlebobranchia</taxon>
        <taxon>Cionidae</taxon>
        <taxon>Ciona</taxon>
    </lineage>
</organism>
<dbReference type="InterPro" id="IPR017959">
    <property type="entry name" value="Asn/Gln-tRNA_amidoTrfase_suB/E"/>
</dbReference>
<dbReference type="AlphaFoldDB" id="F6TCH6"/>
<dbReference type="GO" id="GO:0030956">
    <property type="term" value="C:glutamyl-tRNA(Gln) amidotransferase complex"/>
    <property type="evidence" value="ECO:0000318"/>
    <property type="project" value="GO_Central"/>
</dbReference>
<dbReference type="GO" id="GO:0016884">
    <property type="term" value="F:carbon-nitrogen ligase activity, with glutamine as amido-N-donor"/>
    <property type="evidence" value="ECO:0007669"/>
    <property type="project" value="InterPro"/>
</dbReference>
<keyword evidence="1" id="KW-0436">Ligase</keyword>
<dbReference type="Proteomes" id="UP000008144">
    <property type="component" value="Chromosome 14"/>
</dbReference>
<evidence type="ECO:0000313" key="6">
    <source>
        <dbReference type="Ensembl" id="ENSCINP00000025999.2"/>
    </source>
</evidence>
<reference evidence="6" key="4">
    <citation type="submission" date="2025-09" db="UniProtKB">
        <authorList>
            <consortium name="Ensembl"/>
        </authorList>
    </citation>
    <scope>IDENTIFICATION</scope>
</reference>
<dbReference type="GeneTree" id="ENSGT00390000016644"/>
<dbReference type="NCBIfam" id="TIGR00133">
    <property type="entry name" value="gatB"/>
    <property type="match status" value="1"/>
</dbReference>
<reference evidence="6" key="3">
    <citation type="submission" date="2025-08" db="UniProtKB">
        <authorList>
            <consortium name="Ensembl"/>
        </authorList>
    </citation>
    <scope>IDENTIFICATION</scope>
</reference>